<feature type="region of interest" description="Disordered" evidence="1">
    <location>
        <begin position="44"/>
        <end position="63"/>
    </location>
</feature>
<dbReference type="EMBL" id="MU005786">
    <property type="protein sequence ID" value="KAF2703705.1"/>
    <property type="molecule type" value="Genomic_DNA"/>
</dbReference>
<evidence type="ECO:0000313" key="3">
    <source>
        <dbReference type="Proteomes" id="UP000799428"/>
    </source>
</evidence>
<sequence length="334" mass="38770">MRKSHILMYLMQIRRLPRPPRPLQQVSLFFPRPTRPRILASLIKPQSQQRQSTSNRSEPYSPTLLAKDQGATVSATQKDVAGALKANNEFQTSLEPILASFRKEYHNIDESLNHYDMRPNSPWGFLVFRTVYGVDSDAPWARMLQHLHSNVANTMSYSNRIDLIPRHYLTVIEDEETLAGADAHTVRHAFRAWVADDLTPRFRNPERYGGSAQIRSKLLSNDAHDEKHPVSTLPPRWNFCLFVDDACLRSLDESIRFGASVIKILTTDWPEDRVAAVAEGWEDGETDEEWEDVGWMYISVYEYVDVYNRLDDAFRWHDFYERPYKGYVDYHGCS</sequence>
<organism evidence="2 3">
    <name type="scientific">Pleomassaria siparia CBS 279.74</name>
    <dbReference type="NCBI Taxonomy" id="1314801"/>
    <lineage>
        <taxon>Eukaryota</taxon>
        <taxon>Fungi</taxon>
        <taxon>Dikarya</taxon>
        <taxon>Ascomycota</taxon>
        <taxon>Pezizomycotina</taxon>
        <taxon>Dothideomycetes</taxon>
        <taxon>Pleosporomycetidae</taxon>
        <taxon>Pleosporales</taxon>
        <taxon>Pleomassariaceae</taxon>
        <taxon>Pleomassaria</taxon>
    </lineage>
</organism>
<dbReference type="AlphaFoldDB" id="A0A6G1JTX7"/>
<evidence type="ECO:0000256" key="1">
    <source>
        <dbReference type="SAM" id="MobiDB-lite"/>
    </source>
</evidence>
<gene>
    <name evidence="2" type="ORF">K504DRAFT_463429</name>
</gene>
<feature type="compositionally biased region" description="Low complexity" evidence="1">
    <location>
        <begin position="46"/>
        <end position="57"/>
    </location>
</feature>
<reference evidence="2" key="1">
    <citation type="journal article" date="2020" name="Stud. Mycol.">
        <title>101 Dothideomycetes genomes: a test case for predicting lifestyles and emergence of pathogens.</title>
        <authorList>
            <person name="Haridas S."/>
            <person name="Albert R."/>
            <person name="Binder M."/>
            <person name="Bloem J."/>
            <person name="Labutti K."/>
            <person name="Salamov A."/>
            <person name="Andreopoulos B."/>
            <person name="Baker S."/>
            <person name="Barry K."/>
            <person name="Bills G."/>
            <person name="Bluhm B."/>
            <person name="Cannon C."/>
            <person name="Castanera R."/>
            <person name="Culley D."/>
            <person name="Daum C."/>
            <person name="Ezra D."/>
            <person name="Gonzalez J."/>
            <person name="Henrissat B."/>
            <person name="Kuo A."/>
            <person name="Liang C."/>
            <person name="Lipzen A."/>
            <person name="Lutzoni F."/>
            <person name="Magnuson J."/>
            <person name="Mondo S."/>
            <person name="Nolan M."/>
            <person name="Ohm R."/>
            <person name="Pangilinan J."/>
            <person name="Park H.-J."/>
            <person name="Ramirez L."/>
            <person name="Alfaro M."/>
            <person name="Sun H."/>
            <person name="Tritt A."/>
            <person name="Yoshinaga Y."/>
            <person name="Zwiers L.-H."/>
            <person name="Turgeon B."/>
            <person name="Goodwin S."/>
            <person name="Spatafora J."/>
            <person name="Crous P."/>
            <person name="Grigoriev I."/>
        </authorList>
    </citation>
    <scope>NUCLEOTIDE SEQUENCE</scope>
    <source>
        <strain evidence="2">CBS 279.74</strain>
    </source>
</reference>
<proteinExistence type="predicted"/>
<accession>A0A6G1JTX7</accession>
<dbReference type="Proteomes" id="UP000799428">
    <property type="component" value="Unassembled WGS sequence"/>
</dbReference>
<name>A0A6G1JTX7_9PLEO</name>
<keyword evidence="3" id="KW-1185">Reference proteome</keyword>
<protein>
    <submittedName>
        <fullName evidence="2">Uncharacterized protein</fullName>
    </submittedName>
</protein>
<evidence type="ECO:0000313" key="2">
    <source>
        <dbReference type="EMBL" id="KAF2703705.1"/>
    </source>
</evidence>
<dbReference type="OrthoDB" id="4424523at2759"/>